<evidence type="ECO:0000256" key="8">
    <source>
        <dbReference type="ARBA" id="ARBA00022786"/>
    </source>
</evidence>
<dbReference type="Proteomes" id="UP000812440">
    <property type="component" value="Chromosome 5"/>
</dbReference>
<evidence type="ECO:0000313" key="17">
    <source>
        <dbReference type="EMBL" id="KAG8445494.1"/>
    </source>
</evidence>
<dbReference type="PANTHER" id="PTHR45670">
    <property type="entry name" value="E3 UBIQUITIN-PROTEIN LIGASE TRIP12"/>
    <property type="match status" value="1"/>
</dbReference>
<feature type="compositionally biased region" description="Basic and acidic residues" evidence="14">
    <location>
        <begin position="1083"/>
        <end position="1092"/>
    </location>
</feature>
<dbReference type="FunFam" id="3.90.1750.10:FF:000006">
    <property type="entry name" value="E3 ubiquitin-protein ligase TRIP12 isoform X1"/>
    <property type="match status" value="1"/>
</dbReference>
<evidence type="ECO:0000256" key="10">
    <source>
        <dbReference type="ARBA" id="ARBA00023204"/>
    </source>
</evidence>
<feature type="compositionally biased region" description="Polar residues" evidence="14">
    <location>
        <begin position="18"/>
        <end position="27"/>
    </location>
</feature>
<dbReference type="InterPro" id="IPR018123">
    <property type="entry name" value="WWE-dom_subgr"/>
</dbReference>
<dbReference type="GO" id="GO:0006281">
    <property type="term" value="P:DNA repair"/>
    <property type="evidence" value="ECO:0007669"/>
    <property type="project" value="UniProtKB-KW"/>
</dbReference>
<evidence type="ECO:0000256" key="1">
    <source>
        <dbReference type="ARBA" id="ARBA00000885"/>
    </source>
</evidence>
<organism evidence="17 18">
    <name type="scientific">Hymenochirus boettgeri</name>
    <name type="common">Congo dwarf clawed frog</name>
    <dbReference type="NCBI Taxonomy" id="247094"/>
    <lineage>
        <taxon>Eukaryota</taxon>
        <taxon>Metazoa</taxon>
        <taxon>Chordata</taxon>
        <taxon>Craniata</taxon>
        <taxon>Vertebrata</taxon>
        <taxon>Euteleostomi</taxon>
        <taxon>Amphibia</taxon>
        <taxon>Batrachia</taxon>
        <taxon>Anura</taxon>
        <taxon>Pipoidea</taxon>
        <taxon>Pipidae</taxon>
        <taxon>Pipinae</taxon>
        <taxon>Hymenochirus</taxon>
    </lineage>
</organism>
<evidence type="ECO:0000256" key="7">
    <source>
        <dbReference type="ARBA" id="ARBA00022763"/>
    </source>
</evidence>
<comment type="caution">
    <text evidence="17">The sequence shown here is derived from an EMBL/GenBank/DDBJ whole genome shotgun (WGS) entry which is preliminary data.</text>
</comment>
<feature type="compositionally biased region" description="Basic and acidic residues" evidence="14">
    <location>
        <begin position="381"/>
        <end position="393"/>
    </location>
</feature>
<dbReference type="GO" id="GO:0000209">
    <property type="term" value="P:protein polyubiquitination"/>
    <property type="evidence" value="ECO:0007669"/>
    <property type="project" value="TreeGrafter"/>
</dbReference>
<keyword evidence="11 13" id="KW-0539">Nucleus</keyword>
<feature type="region of interest" description="Disordered" evidence="14">
    <location>
        <begin position="1011"/>
        <end position="1030"/>
    </location>
</feature>
<feature type="compositionally biased region" description="Polar residues" evidence="14">
    <location>
        <begin position="1107"/>
        <end position="1128"/>
    </location>
</feature>
<feature type="active site" description="Glycyl thioester intermediate" evidence="12">
    <location>
        <position position="2027"/>
    </location>
</feature>
<sequence>MSSRPNNNRGGSLRRSQRNTAGAQPQEDTAAGRSHIEQAENKNCSLPENRKFVSKIPRLQSITTSDPTKSYSSKSSSSNLLQHPGDTEGIIISEAQRPKKDNSRGVKRSASPDHNRTNSPSSAKKPKALQHAESSSGTRRPNNKPKKRLGSQEQPIPPAPLPSTSKSHSRKGGAQGTSTLPKRKRTDLSPCVKSSSVAILPTGTEDRPSKLTKLASKSATSAKAGCSNITDSSSSASTSSSSSAIASVSSAAPPGARVKQGKDQNKARRSRSASSPSPRRSSREKEQAKTGSSKFDWAARFSPKVSLPKTKLSLPGSSKAETSKPGPSGLQAKLANLRKSTKKRSESPPAELPSLRRSTRQKTTGSCASTSRRGSGLGKRASAEARRQEKMADPDNQEGANSSAARTDETAQGAAASSSVAGAVGLTTSGESESDDSEMGRLQALLEARGLPPHLFGPLGPRMSQLFHRTIGSGASSKAQQLLQGLQATDESQQLQAVIEMCQLLVMGNEETLGGFPVKSVVPALITLLQMEHNFDIMNHACRALTYMMEALPRSSAVVVDAIPVFLEKLQVIQCIDVAEQALTALEMLSRRHSKAILQAGGLADCLLYLEFFSINAQRNALAIAANCCQSISPDEFHFVADSLPLLTQRLTHQDKKSVESTCLCFARLVDNFQHEENLLQQVASRDLLTNIQQLLVVTPPILSSGMFIMVVRMFSLMCSNCPSLAVQLMKQNIAETLHFLLCGASNGSCLEQIDLVPRSPQELYELTSLICELMPCLPKEGIFAVDTMLKKGNAQNTDGAIWQWRDDRGLWHPYSRIDSRIIEAAHQVGEDEISLSTLGRVYTIDFNSMQQINEDTGTARAIQRKPNPLANANTSGHSELKRDDARAQLMKEDPELAKSFIKTLFGVLYEVYSSSAGPAVRHKCLRAILRIIYFADAELLKDVLKNHAVSSHIASMLSSQDLKIVVGALQMAEILMQKLPDIFSVYFRREGVMHQVKNLAESETVLTSPPKLCTNGSGSLGSTTTISTGTGTVCGSTATDLGSPSLQHRDDSLDLSPPGRLSDVLKRKRLPKRGPRRPKYSPPRDEDKVDNQAKSPTTTQSPKSSFLASLNPKTWGRLSTQSNSNNIEPARTAGVSGLARAASKDTISNNRERIRTWIKEQAHKFVEKYFSSENMDGSNPALNVLQRLCSATEQLNLQVDGGVECLVEIRTIVSESDVSSFEIQHSGFVKQLLLYLTSQSEKDIVSRDVRLKRFLHVFFGTPLSAQVLKLAGEDPLGRVEPTENNQLLSLVHKMNNCLSQMEQFPVKVHDFPSGNGTGSRGSQALKFFNTHQLKCQLQRHPDCTNVKQWKGGPVKIDPLALVQAIERYLVVRGYGRVREDDEDSDDDGSDEEIDESLAAQFLNSGNVRHRLQFYIGDHLLPYNMTVYQAVRQYSIQTEEERESTDDESNPLGRAGIWTKTHTIWYKPVREEEESTKDTVGGKRGRAQTAPTKTSPRNSKKHDELWHDGICPRVSNPLECYLISLPPENITFDDPSLDVVMLLRVLYAISRYWYYLYDNAVCKEIIPTSEFINSKLTAKANRQLQDPLVIMTGNIPTWLTELGKSCPFFFPFDTRQMLFYVTAFDRDRAMQRLLDTNPEINQSDSQDSRVAPRLDRKKRTVNRDDLLKQAESVMQDLGSSRAMLEIQYENEVGTGLGPTLEFYALVSQELQRADLGLWRGDEVTLSNPKGSQEGTKYIHNMQGLFALPFGRTAKPAHIAKVKMKFRFLGKLMAKAIMDFRLVDIPLGLPFYKWMLRQETSLASHDLVNIDSVVAKSVHHLEDIVRQKKRLEQDKGQTKESLQFALESLNMNGCSVEDLGLDFTLPGFPNIELKKGGKDVPVTVHNLEDYLRLVSYWALNEGVSRQLDSFRDGFESVFPLNHLQYFYPEELDQLLCGSKADPWDVKTLMECCRPDHGYTHDSRAVKFLFEILSSFDKEQQRLFLQFVTGSPRLPVGGFRSLNPPLTIVRKTFESTENPDDFLPSVMTCVNYLKLPDYSSIEIMREKLLIAAREGQQSFHLS</sequence>
<dbReference type="InterPro" id="IPR035983">
    <property type="entry name" value="Hect_E3_ubiquitin_ligase"/>
</dbReference>
<feature type="region of interest" description="Disordered" evidence="14">
    <location>
        <begin position="1469"/>
        <end position="1504"/>
    </location>
</feature>
<dbReference type="PROSITE" id="PS50918">
    <property type="entry name" value="WWE"/>
    <property type="match status" value="1"/>
</dbReference>
<dbReference type="GO" id="GO:0043161">
    <property type="term" value="P:proteasome-mediated ubiquitin-dependent protein catabolic process"/>
    <property type="evidence" value="ECO:0007669"/>
    <property type="project" value="TreeGrafter"/>
</dbReference>
<feature type="compositionally biased region" description="Basic and acidic residues" evidence="14">
    <location>
        <begin position="96"/>
        <end position="116"/>
    </location>
</feature>
<keyword evidence="9" id="KW-0007">Acetylation</keyword>
<comment type="subcellular location">
    <subcellularLocation>
        <location evidence="2 13">Nucleus</location>
        <location evidence="2 13">Nucleoplasm</location>
    </subcellularLocation>
</comment>
<dbReference type="GO" id="GO:0061630">
    <property type="term" value="F:ubiquitin protein ligase activity"/>
    <property type="evidence" value="ECO:0007669"/>
    <property type="project" value="UniProtKB-UniRule"/>
</dbReference>
<dbReference type="FunFam" id="3.30.2160.10:FF:000013">
    <property type="entry name" value="E3 ubiquitin-protein ligase TRIP12 isoform X1"/>
    <property type="match status" value="1"/>
</dbReference>
<feature type="compositionally biased region" description="Low complexity" evidence="14">
    <location>
        <begin position="232"/>
        <end position="252"/>
    </location>
</feature>
<feature type="region of interest" description="Disordered" evidence="14">
    <location>
        <begin position="1"/>
        <end position="438"/>
    </location>
</feature>
<keyword evidence="5" id="KW-0597">Phosphoprotein</keyword>
<evidence type="ECO:0000256" key="4">
    <source>
        <dbReference type="ARBA" id="ARBA00006331"/>
    </source>
</evidence>
<evidence type="ECO:0000256" key="13">
    <source>
        <dbReference type="RuleBase" id="RU369009"/>
    </source>
</evidence>
<feature type="compositionally biased region" description="Low complexity" evidence="14">
    <location>
        <begin position="413"/>
        <end position="425"/>
    </location>
</feature>
<dbReference type="PROSITE" id="PS50237">
    <property type="entry name" value="HECT"/>
    <property type="match status" value="1"/>
</dbReference>
<feature type="compositionally biased region" description="Low complexity" evidence="14">
    <location>
        <begin position="211"/>
        <end position="224"/>
    </location>
</feature>
<feature type="compositionally biased region" description="Basic residues" evidence="14">
    <location>
        <begin position="1067"/>
        <end position="1080"/>
    </location>
</feature>
<dbReference type="GO" id="GO:0016607">
    <property type="term" value="C:nuclear speck"/>
    <property type="evidence" value="ECO:0007669"/>
    <property type="project" value="TreeGrafter"/>
</dbReference>
<dbReference type="Gene3D" id="3.90.1750.10">
    <property type="entry name" value="Hect, E3 ligase catalytic domains"/>
    <property type="match status" value="1"/>
</dbReference>
<feature type="region of interest" description="Disordered" evidence="14">
    <location>
        <begin position="1635"/>
        <end position="1655"/>
    </location>
</feature>
<dbReference type="Gene3D" id="3.30.720.50">
    <property type="match status" value="1"/>
</dbReference>
<dbReference type="EMBL" id="JAACNH010000004">
    <property type="protein sequence ID" value="KAG8445494.1"/>
    <property type="molecule type" value="Genomic_DNA"/>
</dbReference>
<dbReference type="EMBL" id="JAACNH010000004">
    <property type="protein sequence ID" value="KAG8445493.1"/>
    <property type="molecule type" value="Genomic_DNA"/>
</dbReference>
<evidence type="ECO:0000256" key="11">
    <source>
        <dbReference type="ARBA" id="ARBA00023242"/>
    </source>
</evidence>
<gene>
    <name evidence="17" type="ORF">GDO86_010313</name>
</gene>
<proteinExistence type="inferred from homology"/>
<dbReference type="SUPFAM" id="SSF117839">
    <property type="entry name" value="WWE domain"/>
    <property type="match status" value="1"/>
</dbReference>
<keyword evidence="7" id="KW-0227">DNA damage</keyword>
<dbReference type="InterPro" id="IPR045322">
    <property type="entry name" value="HECTD1/TRIP12-like"/>
</dbReference>
<dbReference type="InterPro" id="IPR000569">
    <property type="entry name" value="HECT_dom"/>
</dbReference>
<dbReference type="EC" id="2.3.2.26" evidence="13"/>
<dbReference type="CDD" id="cd00078">
    <property type="entry name" value="HECTc"/>
    <property type="match status" value="1"/>
</dbReference>
<comment type="pathway">
    <text evidence="3 13">Protein modification; protein ubiquitination.</text>
</comment>
<evidence type="ECO:0000256" key="2">
    <source>
        <dbReference type="ARBA" id="ARBA00004642"/>
    </source>
</evidence>
<dbReference type="SUPFAM" id="SSF56204">
    <property type="entry name" value="Hect, E3 ligase catalytic domain"/>
    <property type="match status" value="1"/>
</dbReference>
<dbReference type="SMART" id="SM00119">
    <property type="entry name" value="HECTc"/>
    <property type="match status" value="1"/>
</dbReference>
<feature type="compositionally biased region" description="Low complexity" evidence="14">
    <location>
        <begin position="1015"/>
        <end position="1030"/>
    </location>
</feature>
<evidence type="ECO:0000259" key="15">
    <source>
        <dbReference type="PROSITE" id="PS50237"/>
    </source>
</evidence>
<keyword evidence="8 12" id="KW-0833">Ubl conjugation pathway</keyword>
<reference evidence="17" key="1">
    <citation type="thesis" date="2020" institute="ProQuest LLC" country="789 East Eisenhower Parkway, Ann Arbor, MI, USA">
        <title>Comparative Genomics and Chromosome Evolution.</title>
        <authorList>
            <person name="Mudd A.B."/>
        </authorList>
    </citation>
    <scope>NUCLEOTIDE SEQUENCE</scope>
    <source>
        <strain evidence="17">Female2</strain>
        <tissue evidence="17">Blood</tissue>
    </source>
</reference>
<keyword evidence="10" id="KW-0234">DNA repair</keyword>
<dbReference type="InterPro" id="IPR057948">
    <property type="entry name" value="TPR_TRIP12_N"/>
</dbReference>
<dbReference type="Gene3D" id="1.25.10.10">
    <property type="entry name" value="Leucine-rich Repeat Variant"/>
    <property type="match status" value="1"/>
</dbReference>
<dbReference type="Pfam" id="PF25579">
    <property type="entry name" value="TPR_TRIP12_N"/>
    <property type="match status" value="1"/>
</dbReference>
<feature type="region of interest" description="Disordered" evidence="14">
    <location>
        <begin position="1040"/>
        <end position="1139"/>
    </location>
</feature>
<dbReference type="InterPro" id="IPR016024">
    <property type="entry name" value="ARM-type_fold"/>
</dbReference>
<dbReference type="FunFam" id="3.30.720.50:FF:000001">
    <property type="entry name" value="E3 ubiquitin-protein ligase TRIP12 isoform X1"/>
    <property type="match status" value="1"/>
</dbReference>
<dbReference type="FunFam" id="1.25.10.10:FF:000018">
    <property type="entry name" value="E3 ubiquitin-protein ligase TRIP12 isoform X3"/>
    <property type="match status" value="1"/>
</dbReference>
<evidence type="ECO:0000313" key="18">
    <source>
        <dbReference type="Proteomes" id="UP000812440"/>
    </source>
</evidence>
<accession>A0A8T2JPY9</accession>
<comment type="similarity">
    <text evidence="4 13">Belongs to the UPL family. K-HECT subfamily.</text>
</comment>
<dbReference type="Pfam" id="PF02825">
    <property type="entry name" value="WWE"/>
    <property type="match status" value="1"/>
</dbReference>
<dbReference type="GO" id="GO:0008270">
    <property type="term" value="F:zinc ion binding"/>
    <property type="evidence" value="ECO:0007669"/>
    <property type="project" value="InterPro"/>
</dbReference>
<protein>
    <recommendedName>
        <fullName evidence="13">E3 ubiquitin-protein ligase</fullName>
        <ecNumber evidence="13">2.3.2.26</ecNumber>
    </recommendedName>
</protein>
<feature type="compositionally biased region" description="Polar residues" evidence="14">
    <location>
        <begin position="361"/>
        <end position="373"/>
    </location>
</feature>
<dbReference type="InterPro" id="IPR011989">
    <property type="entry name" value="ARM-like"/>
</dbReference>
<evidence type="ECO:0000256" key="12">
    <source>
        <dbReference type="PROSITE-ProRule" id="PRU00104"/>
    </source>
</evidence>
<feature type="domain" description="HECT" evidence="15">
    <location>
        <begin position="1663"/>
        <end position="2060"/>
    </location>
</feature>
<dbReference type="PANTHER" id="PTHR45670:SF13">
    <property type="entry name" value="E3 UBIQUITIN-PROTEIN LIGASE TRIP12"/>
    <property type="match status" value="1"/>
</dbReference>
<dbReference type="InterPro" id="IPR004170">
    <property type="entry name" value="WWE_dom"/>
</dbReference>
<dbReference type="Pfam" id="PF00632">
    <property type="entry name" value="HECT"/>
    <property type="match status" value="1"/>
</dbReference>
<feature type="compositionally biased region" description="Polar residues" evidence="14">
    <location>
        <begin position="1"/>
        <end position="10"/>
    </location>
</feature>
<feature type="compositionally biased region" description="Low complexity" evidence="14">
    <location>
        <begin position="69"/>
        <end position="78"/>
    </location>
</feature>
<evidence type="ECO:0000256" key="3">
    <source>
        <dbReference type="ARBA" id="ARBA00004906"/>
    </source>
</evidence>
<comment type="catalytic activity">
    <reaction evidence="1 13">
        <text>S-ubiquitinyl-[E2 ubiquitin-conjugating enzyme]-L-cysteine + [acceptor protein]-L-lysine = [E2 ubiquitin-conjugating enzyme]-L-cysteine + N(6)-ubiquitinyl-[acceptor protein]-L-lysine.</text>
        <dbReference type="EC" id="2.3.2.26"/>
    </reaction>
</comment>
<dbReference type="SUPFAM" id="SSF48371">
    <property type="entry name" value="ARM repeat"/>
    <property type="match status" value="1"/>
</dbReference>
<evidence type="ECO:0000256" key="5">
    <source>
        <dbReference type="ARBA" id="ARBA00022553"/>
    </source>
</evidence>
<evidence type="ECO:0000259" key="16">
    <source>
        <dbReference type="PROSITE" id="PS50918"/>
    </source>
</evidence>
<keyword evidence="6 13" id="KW-0808">Transferase</keyword>
<evidence type="ECO:0000256" key="6">
    <source>
        <dbReference type="ARBA" id="ARBA00022679"/>
    </source>
</evidence>
<dbReference type="InterPro" id="IPR037197">
    <property type="entry name" value="WWE_dom_sf"/>
</dbReference>
<dbReference type="SMART" id="SM00678">
    <property type="entry name" value="WWE"/>
    <property type="match status" value="1"/>
</dbReference>
<dbReference type="FunFam" id="3.30.2410.10:FF:000005">
    <property type="entry name" value="E3 ubiquitin-protein ligase TRIP12 isoform X1"/>
    <property type="match status" value="1"/>
</dbReference>
<feature type="domain" description="WWE" evidence="16">
    <location>
        <begin position="789"/>
        <end position="865"/>
    </location>
</feature>
<dbReference type="Gene3D" id="3.30.2410.10">
    <property type="entry name" value="Hect, E3 ligase catalytic domain"/>
    <property type="match status" value="1"/>
</dbReference>
<evidence type="ECO:0000256" key="9">
    <source>
        <dbReference type="ARBA" id="ARBA00022990"/>
    </source>
</evidence>
<dbReference type="OrthoDB" id="271273at2759"/>
<name>A0A8T2JPY9_9PIPI</name>
<keyword evidence="18" id="KW-1185">Reference proteome</keyword>
<evidence type="ECO:0000256" key="14">
    <source>
        <dbReference type="SAM" id="MobiDB-lite"/>
    </source>
</evidence>
<comment type="function">
    <text evidence="13">E3 ubiquitin-protein ligase involved in ubiquitin fusion degradation (UFD) pathway and regulation of DNA repair. Part of the ubiquitin fusion degradation (UFD) pathway, a process that mediates ubiquitination of protein at their N-terminus, regardless of the presence of lysine residues in target proteins.</text>
</comment>
<feature type="compositionally biased region" description="Low complexity" evidence="14">
    <location>
        <begin position="1095"/>
        <end position="1106"/>
    </location>
</feature>